<evidence type="ECO:0000313" key="2">
    <source>
        <dbReference type="EMBL" id="QIZ70542.1"/>
    </source>
</evidence>
<evidence type="ECO:0000313" key="3">
    <source>
        <dbReference type="Proteomes" id="UP000500857"/>
    </source>
</evidence>
<feature type="transmembrane region" description="Helical" evidence="1">
    <location>
        <begin position="12"/>
        <end position="34"/>
    </location>
</feature>
<proteinExistence type="predicted"/>
<dbReference type="AlphaFoldDB" id="A0A6H1TVC2"/>
<sequence length="49" mass="5564">METSVPSSLYLGLGIAALGLMLAVTLGIVYLTAVEWRDRRRRDRDKRSR</sequence>
<dbReference type="KEGG" id="oxy:HCG48_08060"/>
<keyword evidence="3" id="KW-1185">Reference proteome</keyword>
<gene>
    <name evidence="2" type="ORF">HCG48_08060</name>
</gene>
<keyword evidence="1" id="KW-0472">Membrane</keyword>
<organism evidence="2 3">
    <name type="scientific">Oxynema aestuarii AP17</name>
    <dbReference type="NCBI Taxonomy" id="2064643"/>
    <lineage>
        <taxon>Bacteria</taxon>
        <taxon>Bacillati</taxon>
        <taxon>Cyanobacteriota</taxon>
        <taxon>Cyanophyceae</taxon>
        <taxon>Oscillatoriophycideae</taxon>
        <taxon>Oscillatoriales</taxon>
        <taxon>Oscillatoriaceae</taxon>
        <taxon>Oxynema</taxon>
        <taxon>Oxynema aestuarii</taxon>
    </lineage>
</organism>
<keyword evidence="1" id="KW-0812">Transmembrane</keyword>
<dbReference type="Proteomes" id="UP000500857">
    <property type="component" value="Chromosome"/>
</dbReference>
<dbReference type="EMBL" id="CP051167">
    <property type="protein sequence ID" value="QIZ70542.1"/>
    <property type="molecule type" value="Genomic_DNA"/>
</dbReference>
<protein>
    <submittedName>
        <fullName evidence="2">Uncharacterized protein</fullName>
    </submittedName>
</protein>
<accession>A0A6H1TVC2</accession>
<dbReference type="RefSeq" id="WP_168568697.1">
    <property type="nucleotide sequence ID" value="NZ_CP051167.1"/>
</dbReference>
<reference evidence="2 3" key="1">
    <citation type="submission" date="2020-04" db="EMBL/GenBank/DDBJ databases">
        <authorList>
            <person name="Basu S."/>
            <person name="Maruthanayagam V."/>
            <person name="Chakraborty S."/>
            <person name="Pramanik A."/>
            <person name="Mukherjee J."/>
            <person name="Brink B."/>
        </authorList>
    </citation>
    <scope>NUCLEOTIDE SEQUENCE [LARGE SCALE GENOMIC DNA]</scope>
    <source>
        <strain evidence="2 3">AP17</strain>
    </source>
</reference>
<keyword evidence="1" id="KW-1133">Transmembrane helix</keyword>
<name>A0A6H1TVC2_9CYAN</name>
<evidence type="ECO:0000256" key="1">
    <source>
        <dbReference type="SAM" id="Phobius"/>
    </source>
</evidence>